<evidence type="ECO:0000259" key="5">
    <source>
        <dbReference type="Pfam" id="PF07992"/>
    </source>
</evidence>
<dbReference type="Gene3D" id="3.50.50.60">
    <property type="entry name" value="FAD/NAD(P)-binding domain"/>
    <property type="match status" value="2"/>
</dbReference>
<dbReference type="SUPFAM" id="SSF51971">
    <property type="entry name" value="Nucleotide-binding domain"/>
    <property type="match status" value="1"/>
</dbReference>
<keyword evidence="8" id="KW-1185">Reference proteome</keyword>
<dbReference type="GO" id="GO:0006537">
    <property type="term" value="P:glutamate biosynthetic process"/>
    <property type="evidence" value="ECO:0007669"/>
    <property type="project" value="UniProtKB-KW"/>
</dbReference>
<dbReference type="InterPro" id="IPR006005">
    <property type="entry name" value="Glut_synth_ssu1"/>
</dbReference>
<dbReference type="EMBL" id="FUXZ01000003">
    <property type="protein sequence ID" value="SKA61719.1"/>
    <property type="molecule type" value="Genomic_DNA"/>
</dbReference>
<dbReference type="GO" id="GO:0051536">
    <property type="term" value="F:iron-sulfur cluster binding"/>
    <property type="evidence" value="ECO:0007669"/>
    <property type="project" value="InterPro"/>
</dbReference>
<evidence type="ECO:0000313" key="7">
    <source>
        <dbReference type="EMBL" id="SKA61719.1"/>
    </source>
</evidence>
<name>A0A1T4V9W9_9FIRM</name>
<sequence>MGKQTGFLEYERVDGPVVSEAERIKNFDEFHGLQNINKQQIQAARCMNCGTPFCQAGTIIAGMAVGCPLNNLVPELNDLVYQGCFEQAYRRLEMTNSFPEFTSRVCPALCEHACTCSLDGEAVSTKENEKTVIEYAFEHNLVKEVKPEYRTGKKVAVIGSGPSGLACAQLLNSRGHVVTVYERNDRVGGLLRYGIPNMKLDKKIIDRRIKLMEDVGIKFIVNANVSTKNEKKEVACAHVVSDKVKNIDAKEILNEYDAVVLACGASNPRDINVTGRDAKGIYFAVDFLSKVTKSLEDSNYEKFPFELAKDKNVIVIGGGDTGNDCVGTSIRLGAKSVTQLEMMPCPPTERLESNPWPEWPKVLKTDYGQEEAIYKFGNDPRVYQTTVKEFIKDKKGNLKSVITVNVAFKKDKKTGCMVMKEVSGSEKEIKAELVLIAAGFLGSEEYVTKACGVETNERTNVKTAEGSFETSKKGVYVVGDMHSGQSLVVRAIAEGRKAAKQIDYDLMGYTNL</sequence>
<organism evidence="7 8">
    <name type="scientific">Eubacterium uniforme</name>
    <dbReference type="NCBI Taxonomy" id="39495"/>
    <lineage>
        <taxon>Bacteria</taxon>
        <taxon>Bacillati</taxon>
        <taxon>Bacillota</taxon>
        <taxon>Clostridia</taxon>
        <taxon>Eubacteriales</taxon>
        <taxon>Eubacteriaceae</taxon>
        <taxon>Eubacterium</taxon>
    </lineage>
</organism>
<dbReference type="InterPro" id="IPR009051">
    <property type="entry name" value="Helical_ferredxn"/>
</dbReference>
<dbReference type="RefSeq" id="WP_078765426.1">
    <property type="nucleotide sequence ID" value="NZ_FUXZ01000003.1"/>
</dbReference>
<dbReference type="Gene3D" id="1.10.1060.10">
    <property type="entry name" value="Alpha-helical ferredoxin"/>
    <property type="match status" value="1"/>
</dbReference>
<evidence type="ECO:0000259" key="6">
    <source>
        <dbReference type="Pfam" id="PF14691"/>
    </source>
</evidence>
<gene>
    <name evidence="7" type="ORF">SAMN02745111_00537</name>
</gene>
<dbReference type="PANTHER" id="PTHR43100:SF3">
    <property type="entry name" value="FAD_NAD(P)-BINDING DOMAIN-CONTAINING PROTEIN"/>
    <property type="match status" value="1"/>
</dbReference>
<dbReference type="InterPro" id="IPR036188">
    <property type="entry name" value="FAD/NAD-bd_sf"/>
</dbReference>
<dbReference type="PANTHER" id="PTHR43100">
    <property type="entry name" value="GLUTAMATE SYNTHASE [NADPH] SMALL CHAIN"/>
    <property type="match status" value="1"/>
</dbReference>
<dbReference type="Proteomes" id="UP000190814">
    <property type="component" value="Unassembled WGS sequence"/>
</dbReference>
<dbReference type="InterPro" id="IPR023753">
    <property type="entry name" value="FAD/NAD-binding_dom"/>
</dbReference>
<evidence type="ECO:0000256" key="1">
    <source>
        <dbReference type="ARBA" id="ARBA00022605"/>
    </source>
</evidence>
<reference evidence="7 8" key="1">
    <citation type="submission" date="2017-02" db="EMBL/GenBank/DDBJ databases">
        <authorList>
            <person name="Peterson S.W."/>
        </authorList>
    </citation>
    <scope>NUCLEOTIDE SEQUENCE [LARGE SCALE GENOMIC DNA]</scope>
    <source>
        <strain evidence="7 8">ATCC 35992</strain>
    </source>
</reference>
<dbReference type="GO" id="GO:0016639">
    <property type="term" value="F:oxidoreductase activity, acting on the CH-NH2 group of donors, NAD or NADP as acceptor"/>
    <property type="evidence" value="ECO:0007669"/>
    <property type="project" value="InterPro"/>
</dbReference>
<comment type="pathway">
    <text evidence="4">Amino-acid biosynthesis.</text>
</comment>
<evidence type="ECO:0000256" key="3">
    <source>
        <dbReference type="ARBA" id="ARBA00023164"/>
    </source>
</evidence>
<dbReference type="Pfam" id="PF07992">
    <property type="entry name" value="Pyr_redox_2"/>
    <property type="match status" value="2"/>
</dbReference>
<evidence type="ECO:0000313" key="8">
    <source>
        <dbReference type="Proteomes" id="UP000190814"/>
    </source>
</evidence>
<keyword evidence="2" id="KW-0560">Oxidoreductase</keyword>
<dbReference type="InterPro" id="IPR028261">
    <property type="entry name" value="DPD_II"/>
</dbReference>
<feature type="domain" description="FAD/NAD(P)-binding" evidence="5">
    <location>
        <begin position="153"/>
        <end position="344"/>
    </location>
</feature>
<evidence type="ECO:0000256" key="4">
    <source>
        <dbReference type="ARBA" id="ARBA00029440"/>
    </source>
</evidence>
<accession>A0A1T4V9W9</accession>
<proteinExistence type="predicted"/>
<dbReference type="NCBIfam" id="TIGR01317">
    <property type="entry name" value="GOGAT_sm_gam"/>
    <property type="match status" value="1"/>
</dbReference>
<protein>
    <submittedName>
        <fullName evidence="7">Glutamate synthase (NADPH/NADH) small chain</fullName>
    </submittedName>
</protein>
<keyword evidence="1" id="KW-0028">Amino-acid biosynthesis</keyword>
<dbReference type="InterPro" id="IPR051394">
    <property type="entry name" value="Glutamate_Synthase"/>
</dbReference>
<evidence type="ECO:0000256" key="2">
    <source>
        <dbReference type="ARBA" id="ARBA00023002"/>
    </source>
</evidence>
<dbReference type="PRINTS" id="PR00419">
    <property type="entry name" value="ADXRDTASE"/>
</dbReference>
<dbReference type="AlphaFoldDB" id="A0A1T4V9W9"/>
<keyword evidence="3" id="KW-0314">Glutamate biosynthesis</keyword>
<feature type="domain" description="FAD/NAD(P)-binding" evidence="5">
    <location>
        <begin position="401"/>
        <end position="495"/>
    </location>
</feature>
<dbReference type="Pfam" id="PF14691">
    <property type="entry name" value="Fer4_20"/>
    <property type="match status" value="1"/>
</dbReference>
<dbReference type="OrthoDB" id="9803192at2"/>
<feature type="domain" description="Dihydroprymidine dehydrogenase" evidence="6">
    <location>
        <begin position="23"/>
        <end position="140"/>
    </location>
</feature>
<dbReference type="SUPFAM" id="SSF46548">
    <property type="entry name" value="alpha-helical ferredoxin"/>
    <property type="match status" value="1"/>
</dbReference>
<dbReference type="STRING" id="39495.SAMN02745111_00537"/>